<evidence type="ECO:0000313" key="1">
    <source>
        <dbReference type="EMBL" id="MER7183388.1"/>
    </source>
</evidence>
<comment type="caution">
    <text evidence="1">The sequence shown here is derived from an EMBL/GenBank/DDBJ whole genome shotgun (WGS) entry which is preliminary data.</text>
</comment>
<gene>
    <name evidence="1" type="ORF">ABT404_28615</name>
</gene>
<name>A0ABV1X2Z9_9ACTN</name>
<organism evidence="1 2">
    <name type="scientific">Streptomyces hyaluromycini</name>
    <dbReference type="NCBI Taxonomy" id="1377993"/>
    <lineage>
        <taxon>Bacteria</taxon>
        <taxon>Bacillati</taxon>
        <taxon>Actinomycetota</taxon>
        <taxon>Actinomycetes</taxon>
        <taxon>Kitasatosporales</taxon>
        <taxon>Streptomycetaceae</taxon>
        <taxon>Streptomyces</taxon>
    </lineage>
</organism>
<reference evidence="1 2" key="1">
    <citation type="submission" date="2024-06" db="EMBL/GenBank/DDBJ databases">
        <title>The Natural Products Discovery Center: Release of the First 8490 Sequenced Strains for Exploring Actinobacteria Biosynthetic Diversity.</title>
        <authorList>
            <person name="Kalkreuter E."/>
            <person name="Kautsar S.A."/>
            <person name="Yang D."/>
            <person name="Bader C.D."/>
            <person name="Teijaro C.N."/>
            <person name="Fluegel L."/>
            <person name="Davis C.M."/>
            <person name="Simpson J.R."/>
            <person name="Lauterbach L."/>
            <person name="Steele A.D."/>
            <person name="Gui C."/>
            <person name="Meng S."/>
            <person name="Li G."/>
            <person name="Viehrig K."/>
            <person name="Ye F."/>
            <person name="Su P."/>
            <person name="Kiefer A.F."/>
            <person name="Nichols A."/>
            <person name="Cepeda A.J."/>
            <person name="Yan W."/>
            <person name="Fan B."/>
            <person name="Jiang Y."/>
            <person name="Adhikari A."/>
            <person name="Zheng C.-J."/>
            <person name="Schuster L."/>
            <person name="Cowan T.M."/>
            <person name="Smanski M.J."/>
            <person name="Chevrette M.G."/>
            <person name="De Carvalho L.P.S."/>
            <person name="Shen B."/>
        </authorList>
    </citation>
    <scope>NUCLEOTIDE SEQUENCE [LARGE SCALE GENOMIC DNA]</scope>
    <source>
        <strain evidence="1 2">NPDC000234</strain>
    </source>
</reference>
<keyword evidence="2" id="KW-1185">Reference proteome</keyword>
<dbReference type="Proteomes" id="UP001474181">
    <property type="component" value="Unassembled WGS sequence"/>
</dbReference>
<proteinExistence type="predicted"/>
<evidence type="ECO:0000313" key="2">
    <source>
        <dbReference type="Proteomes" id="UP001474181"/>
    </source>
</evidence>
<protein>
    <submittedName>
        <fullName evidence="1">Uncharacterized protein</fullName>
    </submittedName>
</protein>
<dbReference type="RefSeq" id="WP_350784656.1">
    <property type="nucleotide sequence ID" value="NZ_JBEPEK010000242.1"/>
</dbReference>
<dbReference type="EMBL" id="JBEPEK010000242">
    <property type="protein sequence ID" value="MER7183388.1"/>
    <property type="molecule type" value="Genomic_DNA"/>
</dbReference>
<accession>A0ABV1X2Z9</accession>
<sequence>MADAAAQDLLITEDDLEESFFGEEPSVAYDPVFVSGDESGRVLIDLMNTLTHGSHPKATDHASGLYTSVVGSVVFHHVSRFAGDTAREIFRSFTDALDTCDGYRMQLNDGMQFDVKKDTVEPLEGSGADAVVTRWVTTSDQYRIEGSWAVAVRDDVLSFVNVRVPDRTEIHRLARMALDRIEERTAA</sequence>